<sequence>MATQDEQLAALNPGPVDGSLLNLQSRHRSQEIGEGKIVPRIRLIEHGKAFSQWTVTHGSVLALLRDAGMYYVSRLSRVIIDHALLRALIERWRPETQTFHFRIGEMTITLRDVALLAALRVDGEPVTCTTLRDYTRLCVQLLGQAPDHIQAGCVKLKWLRVTFMRDIASDAPQEVVERYTRAYILYLFGSVLFPDPSGNKVNLKWLLFLEDFRKCGQFAWGAAVLAHIYRELGKVSLMGHTDCCCFLALVQLWAWEYLPFVRPRIFAPVENQCEAGGQSTESEGQLADERRQCAHPVESAPEVIQLAQLPEDSPVGCRWFSMLVSTSKLKTSNTETYRNQLDLMKPSNVIWNPYSTAVINALPDICRDHQELWMSRTPLICIETVQMHVPDRVMRQFDLLQHIPEPVESIAAVTRQGKVAENWQAHHHSHVTRWQQRQQNIVTEHGELKNAPKQALVAYMKWYWRVTRRWIITPSQQPEDRPCQEQAPLEFALVDEIRCIHKIATDMTRSEMTIEAARRALDQIAAHCSGIIQNLSFIPNGVSIPLPAPTARSTTDFKHKIVHRRRNPVNDQTQEDNKRPTHRRRCDHTSPDVEVLEHPGSSSSRSDCVANQSDDTIQSQNTDLTEKQY</sequence>
<dbReference type="GeneID" id="120249896"/>
<proteinExistence type="predicted"/>
<dbReference type="AlphaFoldDB" id="A0AB40AHZ1"/>
<organism evidence="3 4">
    <name type="scientific">Dioscorea cayennensis subsp. rotundata</name>
    <name type="common">White Guinea yam</name>
    <name type="synonym">Dioscorea rotundata</name>
    <dbReference type="NCBI Taxonomy" id="55577"/>
    <lineage>
        <taxon>Eukaryota</taxon>
        <taxon>Viridiplantae</taxon>
        <taxon>Streptophyta</taxon>
        <taxon>Embryophyta</taxon>
        <taxon>Tracheophyta</taxon>
        <taxon>Spermatophyta</taxon>
        <taxon>Magnoliopsida</taxon>
        <taxon>Liliopsida</taxon>
        <taxon>Dioscoreales</taxon>
        <taxon>Dioscoreaceae</taxon>
        <taxon>Dioscorea</taxon>
    </lineage>
</organism>
<dbReference type="GO" id="GO:0010073">
    <property type="term" value="P:meristem maintenance"/>
    <property type="evidence" value="ECO:0007669"/>
    <property type="project" value="InterPro"/>
</dbReference>
<dbReference type="RefSeq" id="XP_039114533.1">
    <property type="nucleotide sequence ID" value="XM_039258599.1"/>
</dbReference>
<evidence type="ECO:0000259" key="2">
    <source>
        <dbReference type="Pfam" id="PF10536"/>
    </source>
</evidence>
<keyword evidence="3" id="KW-1185">Reference proteome</keyword>
<dbReference type="PANTHER" id="PTHR46033">
    <property type="entry name" value="PROTEIN MAIN-LIKE 2"/>
    <property type="match status" value="1"/>
</dbReference>
<dbReference type="InterPro" id="IPR019557">
    <property type="entry name" value="AminoTfrase-like_pln_mobile"/>
</dbReference>
<dbReference type="Proteomes" id="UP001515500">
    <property type="component" value="Chromosome 19"/>
</dbReference>
<name>A0AB40AHZ1_DIOCR</name>
<reference evidence="4 5" key="1">
    <citation type="submission" date="2025-04" db="UniProtKB">
        <authorList>
            <consortium name="RefSeq"/>
        </authorList>
    </citation>
    <scope>IDENTIFICATION</scope>
</reference>
<feature type="domain" description="Aminotransferase-like plant mobile" evidence="2">
    <location>
        <begin position="68"/>
        <end position="463"/>
    </location>
</feature>
<dbReference type="InterPro" id="IPR044824">
    <property type="entry name" value="MAIN-like"/>
</dbReference>
<evidence type="ECO:0000313" key="5">
    <source>
        <dbReference type="RefSeq" id="XP_039114533.1"/>
    </source>
</evidence>
<evidence type="ECO:0000256" key="1">
    <source>
        <dbReference type="SAM" id="MobiDB-lite"/>
    </source>
</evidence>
<accession>A0AB40AHZ1</accession>
<feature type="compositionally biased region" description="Basic and acidic residues" evidence="1">
    <location>
        <begin position="587"/>
        <end position="597"/>
    </location>
</feature>
<dbReference type="RefSeq" id="XP_039114532.1">
    <property type="nucleotide sequence ID" value="XM_039258598.1"/>
</dbReference>
<evidence type="ECO:0000313" key="4">
    <source>
        <dbReference type="RefSeq" id="XP_039114532.1"/>
    </source>
</evidence>
<protein>
    <submittedName>
        <fullName evidence="4 5">Serine/threonine-protein phosphatase 7 long form homolog isoform X1</fullName>
    </submittedName>
</protein>
<feature type="compositionally biased region" description="Polar residues" evidence="1">
    <location>
        <begin position="600"/>
        <end position="623"/>
    </location>
</feature>
<evidence type="ECO:0000313" key="3">
    <source>
        <dbReference type="Proteomes" id="UP001515500"/>
    </source>
</evidence>
<feature type="region of interest" description="Disordered" evidence="1">
    <location>
        <begin position="565"/>
        <end position="629"/>
    </location>
</feature>
<dbReference type="Pfam" id="PF10536">
    <property type="entry name" value="PMD"/>
    <property type="match status" value="1"/>
</dbReference>
<gene>
    <name evidence="4 5" type="primary">LOC120249896</name>
</gene>
<dbReference type="PANTHER" id="PTHR46033:SF62">
    <property type="entry name" value="AMINOTRANSFERASE-LIKE PLANT MOBILE DOMAIN-CONTAINING PROTEIN"/>
    <property type="match status" value="1"/>
</dbReference>